<dbReference type="NCBIfam" id="TIGR00278">
    <property type="entry name" value="membrane protein insertion efficiency factor YidD"/>
    <property type="match status" value="1"/>
</dbReference>
<dbReference type="PANTHER" id="PTHR33383">
    <property type="entry name" value="MEMBRANE PROTEIN INSERTION EFFICIENCY FACTOR-RELATED"/>
    <property type="match status" value="1"/>
</dbReference>
<keyword evidence="1" id="KW-0472">Membrane</keyword>
<dbReference type="AlphaFoldDB" id="A0A2T1C7P5"/>
<evidence type="ECO:0000256" key="1">
    <source>
        <dbReference type="HAMAP-Rule" id="MF_00386"/>
    </source>
</evidence>
<keyword evidence="3" id="KW-1185">Reference proteome</keyword>
<dbReference type="Proteomes" id="UP000238762">
    <property type="component" value="Unassembled WGS sequence"/>
</dbReference>
<dbReference type="Pfam" id="PF01809">
    <property type="entry name" value="YidD"/>
    <property type="match status" value="1"/>
</dbReference>
<accession>A0A2T1C7P5</accession>
<comment type="function">
    <text evidence="1">Could be involved in insertion of integral membrane proteins into the membrane.</text>
</comment>
<keyword evidence="1" id="KW-1003">Cell membrane</keyword>
<reference evidence="2 3" key="1">
    <citation type="submission" date="2018-02" db="EMBL/GenBank/DDBJ databases">
        <authorList>
            <person name="Cohen D.B."/>
            <person name="Kent A.D."/>
        </authorList>
    </citation>
    <scope>NUCLEOTIDE SEQUENCE [LARGE SCALE GENOMIC DNA]</scope>
    <source>
        <strain evidence="2 3">CCAP 1448/3</strain>
    </source>
</reference>
<comment type="caution">
    <text evidence="2">The sequence shown here is derived from an EMBL/GenBank/DDBJ whole genome shotgun (WGS) entry which is preliminary data.</text>
</comment>
<protein>
    <recommendedName>
        <fullName evidence="1">Putative membrane protein insertion efficiency factor</fullName>
    </recommendedName>
</protein>
<dbReference type="RefSeq" id="WP_106287428.1">
    <property type="nucleotide sequence ID" value="NZ_CAWNTC010000196.1"/>
</dbReference>
<reference evidence="2 3" key="2">
    <citation type="submission" date="2018-03" db="EMBL/GenBank/DDBJ databases">
        <title>The ancient ancestry and fast evolution of plastids.</title>
        <authorList>
            <person name="Moore K.R."/>
            <person name="Magnabosco C."/>
            <person name="Momper L."/>
            <person name="Gold D.A."/>
            <person name="Bosak T."/>
            <person name="Fournier G.P."/>
        </authorList>
    </citation>
    <scope>NUCLEOTIDE SEQUENCE [LARGE SCALE GENOMIC DNA]</scope>
    <source>
        <strain evidence="2 3">CCAP 1448/3</strain>
    </source>
</reference>
<organism evidence="2 3">
    <name type="scientific">Merismopedia glauca CCAP 1448/3</name>
    <dbReference type="NCBI Taxonomy" id="1296344"/>
    <lineage>
        <taxon>Bacteria</taxon>
        <taxon>Bacillati</taxon>
        <taxon>Cyanobacteriota</taxon>
        <taxon>Cyanophyceae</taxon>
        <taxon>Synechococcales</taxon>
        <taxon>Merismopediaceae</taxon>
        <taxon>Merismopedia</taxon>
    </lineage>
</organism>
<dbReference type="GO" id="GO:0005886">
    <property type="term" value="C:plasma membrane"/>
    <property type="evidence" value="ECO:0007669"/>
    <property type="project" value="UniProtKB-SubCell"/>
</dbReference>
<dbReference type="PANTHER" id="PTHR33383:SF1">
    <property type="entry name" value="MEMBRANE PROTEIN INSERTION EFFICIENCY FACTOR-RELATED"/>
    <property type="match status" value="1"/>
</dbReference>
<sequence>MKILLLVLIRFYRLAISPMFPPTCRFQPTCSQYAIEAIERFGAIKGSWLALRRILRCHPFTPGGYDPVPEKGTDCQH</sequence>
<dbReference type="SMART" id="SM01234">
    <property type="entry name" value="Haemolytic"/>
    <property type="match status" value="1"/>
</dbReference>
<comment type="subcellular location">
    <subcellularLocation>
        <location evidence="1">Cell membrane</location>
        <topology evidence="1">Peripheral membrane protein</topology>
        <orientation evidence="1">Cytoplasmic side</orientation>
    </subcellularLocation>
</comment>
<name>A0A2T1C7P5_9CYAN</name>
<evidence type="ECO:0000313" key="3">
    <source>
        <dbReference type="Proteomes" id="UP000238762"/>
    </source>
</evidence>
<dbReference type="OrthoDB" id="9801753at2"/>
<comment type="similarity">
    <text evidence="1">Belongs to the UPF0161 family.</text>
</comment>
<dbReference type="HAMAP" id="MF_00386">
    <property type="entry name" value="UPF0161_YidD"/>
    <property type="match status" value="1"/>
</dbReference>
<dbReference type="InterPro" id="IPR002696">
    <property type="entry name" value="Membr_insert_effic_factor_YidD"/>
</dbReference>
<proteinExistence type="inferred from homology"/>
<gene>
    <name evidence="2" type="ORF">C7B64_04355</name>
</gene>
<dbReference type="EMBL" id="PVWJ01000014">
    <property type="protein sequence ID" value="PSB04305.1"/>
    <property type="molecule type" value="Genomic_DNA"/>
</dbReference>
<evidence type="ECO:0000313" key="2">
    <source>
        <dbReference type="EMBL" id="PSB04305.1"/>
    </source>
</evidence>